<feature type="region of interest" description="Disordered" evidence="9">
    <location>
        <begin position="1"/>
        <end position="95"/>
    </location>
</feature>
<evidence type="ECO:0000256" key="9">
    <source>
        <dbReference type="SAM" id="MobiDB-lite"/>
    </source>
</evidence>
<dbReference type="SUPFAM" id="SSF52540">
    <property type="entry name" value="P-loop containing nucleoside triphosphate hydrolases"/>
    <property type="match status" value="1"/>
</dbReference>
<dbReference type="InterPro" id="IPR003959">
    <property type="entry name" value="ATPase_AAA_core"/>
</dbReference>
<feature type="domain" description="AAA+ ATPase" evidence="10">
    <location>
        <begin position="321"/>
        <end position="459"/>
    </location>
</feature>
<feature type="compositionally biased region" description="Acidic residues" evidence="9">
    <location>
        <begin position="1"/>
        <end position="36"/>
    </location>
</feature>
<evidence type="ECO:0000256" key="8">
    <source>
        <dbReference type="ARBA" id="ARBA00043975"/>
    </source>
</evidence>
<feature type="region of interest" description="Disordered" evidence="9">
    <location>
        <begin position="286"/>
        <end position="316"/>
    </location>
</feature>
<dbReference type="InterPro" id="IPR003593">
    <property type="entry name" value="AAA+_ATPase"/>
</dbReference>
<evidence type="ECO:0000256" key="5">
    <source>
        <dbReference type="ARBA" id="ARBA00023125"/>
    </source>
</evidence>
<keyword evidence="4" id="KW-0067">ATP-binding</keyword>
<keyword evidence="3" id="KW-0547">Nucleotide-binding</keyword>
<feature type="region of interest" description="Disordered" evidence="9">
    <location>
        <begin position="803"/>
        <end position="851"/>
    </location>
</feature>
<feature type="region of interest" description="Disordered" evidence="9">
    <location>
        <begin position="224"/>
        <end position="252"/>
    </location>
</feature>
<dbReference type="GO" id="GO:0005524">
    <property type="term" value="F:ATP binding"/>
    <property type="evidence" value="ECO:0007669"/>
    <property type="project" value="UniProtKB-KW"/>
</dbReference>
<dbReference type="GO" id="GO:0006260">
    <property type="term" value="P:DNA replication"/>
    <property type="evidence" value="ECO:0007669"/>
    <property type="project" value="UniProtKB-KW"/>
</dbReference>
<evidence type="ECO:0000256" key="4">
    <source>
        <dbReference type="ARBA" id="ARBA00022840"/>
    </source>
</evidence>
<keyword evidence="12" id="KW-1185">Reference proteome</keyword>
<feature type="compositionally biased region" description="Low complexity" evidence="9">
    <location>
        <begin position="44"/>
        <end position="88"/>
    </location>
</feature>
<evidence type="ECO:0000256" key="1">
    <source>
        <dbReference type="ARBA" id="ARBA00004123"/>
    </source>
</evidence>
<dbReference type="AlphaFoldDB" id="A0A9W7AGD3"/>
<evidence type="ECO:0000256" key="7">
    <source>
        <dbReference type="ARBA" id="ARBA00023306"/>
    </source>
</evidence>
<dbReference type="SMART" id="SM00382">
    <property type="entry name" value="AAA"/>
    <property type="match status" value="1"/>
</dbReference>
<dbReference type="EMBL" id="BRXY01000120">
    <property type="protein sequence ID" value="GMH67839.1"/>
    <property type="molecule type" value="Genomic_DNA"/>
</dbReference>
<dbReference type="GO" id="GO:0005634">
    <property type="term" value="C:nucleus"/>
    <property type="evidence" value="ECO:0007669"/>
    <property type="project" value="UniProtKB-SubCell"/>
</dbReference>
<feature type="compositionally biased region" description="Polar residues" evidence="9">
    <location>
        <begin position="155"/>
        <end position="164"/>
    </location>
</feature>
<evidence type="ECO:0000256" key="2">
    <source>
        <dbReference type="ARBA" id="ARBA00022705"/>
    </source>
</evidence>
<evidence type="ECO:0000256" key="3">
    <source>
        <dbReference type="ARBA" id="ARBA00022741"/>
    </source>
</evidence>
<dbReference type="OrthoDB" id="2195431at2759"/>
<evidence type="ECO:0000256" key="6">
    <source>
        <dbReference type="ARBA" id="ARBA00023242"/>
    </source>
</evidence>
<keyword evidence="2" id="KW-0235">DNA replication</keyword>
<comment type="subcellular location">
    <subcellularLocation>
        <location evidence="1">Nucleus</location>
    </subcellularLocation>
</comment>
<feature type="region of interest" description="Disordered" evidence="9">
    <location>
        <begin position="866"/>
        <end position="895"/>
    </location>
</feature>
<feature type="compositionally biased region" description="Basic and acidic residues" evidence="9">
    <location>
        <begin position="110"/>
        <end position="138"/>
    </location>
</feature>
<evidence type="ECO:0000313" key="11">
    <source>
        <dbReference type="EMBL" id="GMH67839.1"/>
    </source>
</evidence>
<dbReference type="Gene3D" id="1.10.8.60">
    <property type="match status" value="1"/>
</dbReference>
<dbReference type="GO" id="GO:0016887">
    <property type="term" value="F:ATP hydrolysis activity"/>
    <property type="evidence" value="ECO:0007669"/>
    <property type="project" value="InterPro"/>
</dbReference>
<dbReference type="CDD" id="cd18140">
    <property type="entry name" value="HLD_clamp_RFC"/>
    <property type="match status" value="1"/>
</dbReference>
<name>A0A9W7AGD3_9STRA</name>
<keyword evidence="7" id="KW-0131">Cell cycle</keyword>
<dbReference type="Gene3D" id="3.40.50.300">
    <property type="entry name" value="P-loop containing nucleotide triphosphate hydrolases"/>
    <property type="match status" value="1"/>
</dbReference>
<proteinExistence type="inferred from homology"/>
<evidence type="ECO:0000313" key="12">
    <source>
        <dbReference type="Proteomes" id="UP001165085"/>
    </source>
</evidence>
<protein>
    <recommendedName>
        <fullName evidence="10">AAA+ ATPase domain-containing protein</fullName>
    </recommendedName>
</protein>
<feature type="compositionally biased region" description="Basic and acidic residues" evidence="9">
    <location>
        <begin position="803"/>
        <end position="823"/>
    </location>
</feature>
<comment type="similarity">
    <text evidence="8">Belongs to the activator 1 small subunits family. CTF18 subfamily.</text>
</comment>
<accession>A0A9W7AGD3</accession>
<comment type="caution">
    <text evidence="11">The sequence shown here is derived from an EMBL/GenBank/DDBJ whole genome shotgun (WGS) entry which is preliminary data.</text>
</comment>
<keyword evidence="5" id="KW-0238">DNA-binding</keyword>
<sequence>MSYDDEPDWDEMIEEQMMEPPPEEEYGDMFDEFGDEAESKPQEVPASSSAAPPLNSSSSSSSSTNNSNAAVAPTAPLSELVPPSLPSSTPDIYSFSHYNPGTAYRSFKTLETESGKSKENLVMKKKLLEKSKKRESEKSSALSLLPPPSKPTLGSVPTTLKSQPTLGVPSFTVKLLNGSIIHVPINTNGDSSKPATPAQPQQPSTGLLSESMDVLEAMVEESNRQKIHAAGLPEKRSKRPDSLDDGSNSQLWVDKYSPKTFSDLLSDSKTNREVLRTLRGWDPYVFKRPKPARPQSSSNFYHTPAVDEENPDPNDKRPHVNARVMLLCGPPGVGKTTLAHIIAGLAGYRVVEVNASDERSGGILRERVLNAMESRTLSFDKATEAKPNLVVLDEVDGADNKSTIQSLVNIIKQPMPASGASKSAPYLQRPIIFICNHRFAPSLKPLLPYARIFDLNSPPPAKLLNRLKKICSFESLVAPPLVLSNLMTRSNGDIRSCLHTLQFVATKCRAASDSKTVDISNALNGSFGNGMKDRRSDMSSLQNSIFMKRSAQTKNKKGLSNSSQVKEIFDSMDAYNEDSKILDCIFSNVGRVSYLDPNFSRTAEAREFLSFASTNHRCVAVSAAAINVLCAVETKPDLVFNSKEDWEFRFARDKNVGLCKQFIDGLQITSRLGTFEAVSDLVPAALNMLAASTGTNSLNRVVSTVTMFNKVEKKSFDQKVAILRTLGLTYVRADQSGIVDDGVMGDEMVLSPRINKLVNFRGSEERREIPNVTREMVAYEAKVVGMRLREGNAAEFTRFKEADEKGGKVAEEEKKEMQVKAAKENTQPPFTSPKGKPPLAKPQAPRSAEVTPPKATTFLTSLAGLSKKAKNARRAASVGFAERKSKSKKLSHSGSGELLDHVIKFKHQKGFTQAVRVSSKMEDFMC</sequence>
<organism evidence="11 12">
    <name type="scientific">Triparma strigata</name>
    <dbReference type="NCBI Taxonomy" id="1606541"/>
    <lineage>
        <taxon>Eukaryota</taxon>
        <taxon>Sar</taxon>
        <taxon>Stramenopiles</taxon>
        <taxon>Ochrophyta</taxon>
        <taxon>Bolidophyceae</taxon>
        <taxon>Parmales</taxon>
        <taxon>Triparmaceae</taxon>
        <taxon>Triparma</taxon>
    </lineage>
</organism>
<dbReference type="InterPro" id="IPR053016">
    <property type="entry name" value="CTF18-RFC_complex"/>
</dbReference>
<dbReference type="Pfam" id="PF00004">
    <property type="entry name" value="AAA"/>
    <property type="match status" value="1"/>
</dbReference>
<dbReference type="CDD" id="cd00009">
    <property type="entry name" value="AAA"/>
    <property type="match status" value="1"/>
</dbReference>
<dbReference type="PANTHER" id="PTHR46765:SF1">
    <property type="entry name" value="P-LOOP CONTAINING NUCLEOSIDE TRIPHOSPHATE HYDROLASES SUPERFAMILY PROTEIN"/>
    <property type="match status" value="1"/>
</dbReference>
<dbReference type="InterPro" id="IPR027417">
    <property type="entry name" value="P-loop_NTPase"/>
</dbReference>
<feature type="region of interest" description="Disordered" evidence="9">
    <location>
        <begin position="110"/>
        <end position="164"/>
    </location>
</feature>
<evidence type="ECO:0000259" key="10">
    <source>
        <dbReference type="SMART" id="SM00382"/>
    </source>
</evidence>
<dbReference type="PANTHER" id="PTHR46765">
    <property type="entry name" value="P-LOOP CONTAINING NUCLEOSIDE TRIPHOSPHATE HYDROLASES SUPERFAMILY PROTEIN"/>
    <property type="match status" value="1"/>
</dbReference>
<keyword evidence="6" id="KW-0539">Nucleus</keyword>
<gene>
    <name evidence="11" type="ORF">TrST_g13520</name>
</gene>
<reference evidence="12" key="1">
    <citation type="journal article" date="2023" name="Commun. Biol.">
        <title>Genome analysis of Parmales, the sister group of diatoms, reveals the evolutionary specialization of diatoms from phago-mixotrophs to photoautotrophs.</title>
        <authorList>
            <person name="Ban H."/>
            <person name="Sato S."/>
            <person name="Yoshikawa S."/>
            <person name="Yamada K."/>
            <person name="Nakamura Y."/>
            <person name="Ichinomiya M."/>
            <person name="Sato N."/>
            <person name="Blanc-Mathieu R."/>
            <person name="Endo H."/>
            <person name="Kuwata A."/>
            <person name="Ogata H."/>
        </authorList>
    </citation>
    <scope>NUCLEOTIDE SEQUENCE [LARGE SCALE GENOMIC DNA]</scope>
    <source>
        <strain evidence="12">NIES 3701</strain>
    </source>
</reference>
<dbReference type="InterPro" id="IPR047854">
    <property type="entry name" value="RFC_lid"/>
</dbReference>
<feature type="compositionally biased region" description="Low complexity" evidence="9">
    <location>
        <begin position="191"/>
        <end position="205"/>
    </location>
</feature>
<dbReference type="GO" id="GO:0003677">
    <property type="term" value="F:DNA binding"/>
    <property type="evidence" value="ECO:0007669"/>
    <property type="project" value="UniProtKB-KW"/>
</dbReference>
<feature type="compositionally biased region" description="Basic and acidic residues" evidence="9">
    <location>
        <begin position="233"/>
        <end position="242"/>
    </location>
</feature>
<dbReference type="Proteomes" id="UP001165085">
    <property type="component" value="Unassembled WGS sequence"/>
</dbReference>
<feature type="region of interest" description="Disordered" evidence="9">
    <location>
        <begin position="186"/>
        <end position="207"/>
    </location>
</feature>